<dbReference type="InterPro" id="IPR003180">
    <property type="entry name" value="MPG"/>
</dbReference>
<comment type="caution">
    <text evidence="6">The sequence shown here is derived from an EMBL/GenBank/DDBJ whole genome shotgun (WGS) entry which is preliminary data.</text>
</comment>
<dbReference type="NCBIfam" id="TIGR00567">
    <property type="entry name" value="3mg"/>
    <property type="match status" value="1"/>
</dbReference>
<keyword evidence="2 5" id="KW-0227">DNA damage</keyword>
<dbReference type="InterPro" id="IPR011034">
    <property type="entry name" value="Formyl_transferase-like_C_sf"/>
</dbReference>
<sequence length="213" mass="23395">MTSSLVEAQKIFGTSSTVAVARYLVGMYLEHRLPDGSKLGGWIVDCEAYLGPEDEAAHSYGMRQTPRVRAMYQEPGTIYLYQMHTHLILNMVTQPAGQPQGVMIRGLEPDPASLAQMSGNRGGKTGAAISDGPGKLIEALGVTPDFYGQSIFSSDLHICPEKKRQPRKILELPRIGIPNKGKWTQLPLRFVCEGNPYVTKQKKADVAADHGWQ</sequence>
<organism evidence="6 7">
    <name type="scientific">Enterococcus diestrammenae</name>
    <dbReference type="NCBI Taxonomy" id="1155073"/>
    <lineage>
        <taxon>Bacteria</taxon>
        <taxon>Bacillati</taxon>
        <taxon>Bacillota</taxon>
        <taxon>Bacilli</taxon>
        <taxon>Lactobacillales</taxon>
        <taxon>Enterococcaceae</taxon>
        <taxon>Enterococcus</taxon>
    </lineage>
</organism>
<evidence type="ECO:0000256" key="3">
    <source>
        <dbReference type="ARBA" id="ARBA00022801"/>
    </source>
</evidence>
<evidence type="ECO:0000256" key="1">
    <source>
        <dbReference type="ARBA" id="ARBA00009232"/>
    </source>
</evidence>
<dbReference type="HAMAP" id="MF_00527">
    <property type="entry name" value="3MGH"/>
    <property type="match status" value="1"/>
</dbReference>
<accession>A0ABV0EZ24</accession>
<evidence type="ECO:0000313" key="7">
    <source>
        <dbReference type="Proteomes" id="UP001429357"/>
    </source>
</evidence>
<evidence type="ECO:0000313" key="6">
    <source>
        <dbReference type="EMBL" id="MEO1781065.1"/>
    </source>
</evidence>
<evidence type="ECO:0000256" key="2">
    <source>
        <dbReference type="ARBA" id="ARBA00022763"/>
    </source>
</evidence>
<dbReference type="Proteomes" id="UP001429357">
    <property type="component" value="Unassembled WGS sequence"/>
</dbReference>
<dbReference type="PANTHER" id="PTHR10429">
    <property type="entry name" value="DNA-3-METHYLADENINE GLYCOSYLASE"/>
    <property type="match status" value="1"/>
</dbReference>
<dbReference type="PANTHER" id="PTHR10429:SF0">
    <property type="entry name" value="DNA-3-METHYLADENINE GLYCOSYLASE"/>
    <property type="match status" value="1"/>
</dbReference>
<dbReference type="InterPro" id="IPR036995">
    <property type="entry name" value="MPG_sf"/>
</dbReference>
<keyword evidence="3 5" id="KW-0378">Hydrolase</keyword>
<evidence type="ECO:0000256" key="4">
    <source>
        <dbReference type="ARBA" id="ARBA00023204"/>
    </source>
</evidence>
<reference evidence="6" key="1">
    <citation type="submission" date="2016-06" db="EMBL/GenBank/DDBJ databases">
        <authorList>
            <person name="Van Tyne D."/>
        </authorList>
    </citation>
    <scope>NUCLEOTIDE SEQUENCE</scope>
    <source>
        <strain evidence="6">JM9A</strain>
    </source>
</reference>
<dbReference type="SUPFAM" id="SSF50486">
    <property type="entry name" value="FMT C-terminal domain-like"/>
    <property type="match status" value="1"/>
</dbReference>
<name>A0ABV0EZ24_9ENTE</name>
<keyword evidence="7" id="KW-1185">Reference proteome</keyword>
<reference evidence="6" key="2">
    <citation type="submission" date="2024-02" db="EMBL/GenBank/DDBJ databases">
        <title>The Genome Sequence of Enterococcus diestrammenae JM9A.</title>
        <authorList>
            <person name="Earl A."/>
            <person name="Manson A."/>
            <person name="Gilmore M."/>
            <person name="Sanders J."/>
            <person name="Shea T."/>
            <person name="Howe W."/>
            <person name="Livny J."/>
            <person name="Cuomo C."/>
            <person name="Neafsey D."/>
            <person name="Birren B."/>
        </authorList>
    </citation>
    <scope>NUCLEOTIDE SEQUENCE</scope>
    <source>
        <strain evidence="6">JM9A</strain>
    </source>
</reference>
<proteinExistence type="inferred from homology"/>
<dbReference type="EMBL" id="MAEI02000001">
    <property type="protein sequence ID" value="MEO1781065.1"/>
    <property type="molecule type" value="Genomic_DNA"/>
</dbReference>
<protein>
    <recommendedName>
        <fullName evidence="5">Putative 3-methyladenine DNA glycosylase</fullName>
        <ecNumber evidence="5">3.2.2.-</ecNumber>
    </recommendedName>
</protein>
<evidence type="ECO:0000256" key="5">
    <source>
        <dbReference type="HAMAP-Rule" id="MF_00527"/>
    </source>
</evidence>
<dbReference type="Gene3D" id="3.10.300.10">
    <property type="entry name" value="Methylpurine-DNA glycosylase (MPG)"/>
    <property type="match status" value="1"/>
</dbReference>
<dbReference type="Pfam" id="PF02245">
    <property type="entry name" value="Pur_DNA_glyco"/>
    <property type="match status" value="1"/>
</dbReference>
<dbReference type="CDD" id="cd00540">
    <property type="entry name" value="AAG"/>
    <property type="match status" value="1"/>
</dbReference>
<comment type="similarity">
    <text evidence="1 5">Belongs to the DNA glycosylase MPG family.</text>
</comment>
<dbReference type="RefSeq" id="WP_161870681.1">
    <property type="nucleotide sequence ID" value="NZ_MAEI02000001.1"/>
</dbReference>
<gene>
    <name evidence="6" type="ORF">BAU18_000644</name>
</gene>
<dbReference type="EC" id="3.2.2.-" evidence="5"/>
<keyword evidence="4 5" id="KW-0234">DNA repair</keyword>